<proteinExistence type="predicted"/>
<dbReference type="Pfam" id="PF07691">
    <property type="entry name" value="PA14"/>
    <property type="match status" value="1"/>
</dbReference>
<name>A0ABT8R6D7_9BACT</name>
<keyword evidence="1" id="KW-0732">Signal</keyword>
<dbReference type="Pfam" id="PF18962">
    <property type="entry name" value="Por_Secre_tail"/>
    <property type="match status" value="1"/>
</dbReference>
<dbReference type="Proteomes" id="UP001168528">
    <property type="component" value="Unassembled WGS sequence"/>
</dbReference>
<dbReference type="InterPro" id="IPR011658">
    <property type="entry name" value="PA14_dom"/>
</dbReference>
<reference evidence="3" key="1">
    <citation type="submission" date="2023-07" db="EMBL/GenBank/DDBJ databases">
        <title>The genome sequence of Rhodocytophaga aerolata KACC 12507.</title>
        <authorList>
            <person name="Zhang X."/>
        </authorList>
    </citation>
    <scope>NUCLEOTIDE SEQUENCE</scope>
    <source>
        <strain evidence="3">KACC 12507</strain>
    </source>
</reference>
<dbReference type="SUPFAM" id="SSF49899">
    <property type="entry name" value="Concanavalin A-like lectins/glucanases"/>
    <property type="match status" value="1"/>
</dbReference>
<dbReference type="NCBIfam" id="TIGR04183">
    <property type="entry name" value="Por_Secre_tail"/>
    <property type="match status" value="1"/>
</dbReference>
<evidence type="ECO:0000313" key="4">
    <source>
        <dbReference type="Proteomes" id="UP001168528"/>
    </source>
</evidence>
<evidence type="ECO:0000256" key="1">
    <source>
        <dbReference type="ARBA" id="ARBA00022729"/>
    </source>
</evidence>
<dbReference type="RefSeq" id="WP_302038470.1">
    <property type="nucleotide sequence ID" value="NZ_JAUKPO010000008.1"/>
</dbReference>
<organism evidence="3 4">
    <name type="scientific">Rhodocytophaga aerolata</name>
    <dbReference type="NCBI Taxonomy" id="455078"/>
    <lineage>
        <taxon>Bacteria</taxon>
        <taxon>Pseudomonadati</taxon>
        <taxon>Bacteroidota</taxon>
        <taxon>Cytophagia</taxon>
        <taxon>Cytophagales</taxon>
        <taxon>Rhodocytophagaceae</taxon>
        <taxon>Rhodocytophaga</taxon>
    </lineage>
</organism>
<dbReference type="PROSITE" id="PS51820">
    <property type="entry name" value="PA14"/>
    <property type="match status" value="1"/>
</dbReference>
<gene>
    <name evidence="3" type="ORF">Q0590_15455</name>
</gene>
<comment type="caution">
    <text evidence="3">The sequence shown here is derived from an EMBL/GenBank/DDBJ whole genome shotgun (WGS) entry which is preliminary data.</text>
</comment>
<dbReference type="InterPro" id="IPR013320">
    <property type="entry name" value="ConA-like_dom_sf"/>
</dbReference>
<protein>
    <submittedName>
        <fullName evidence="3">PA14 domain-containing protein</fullName>
    </submittedName>
</protein>
<dbReference type="PANTHER" id="PTHR46769">
    <property type="entry name" value="POLYCYSTIC KIDNEY AND HEPATIC DISEASE 1 (AUTOSOMAL RECESSIVE)-LIKE 1"/>
    <property type="match status" value="1"/>
</dbReference>
<dbReference type="EMBL" id="JAUKPO010000008">
    <property type="protein sequence ID" value="MDO1447666.1"/>
    <property type="molecule type" value="Genomic_DNA"/>
</dbReference>
<sequence length="597" mass="64006">MLVINETLFFVAQSVQKDAFGSEMRAQQLWKSDGTGAGTGILKEFYKEYYYNFFPSFELTNLNGTLLFTLPGGEINNGELWKSNGTSQGTVQVKEIYPDGNGGHPNSANPKDLTVVNNTLLFSAFDGFEVNRQLWKSDGTEAGTVKLLPQISSLPAPWKSQDIGAVALPGSARYMSNIGGFIVESGGNDFYKAPDAFHYVNQPFSGNATIVAKVESIGNTHPNALAGVMIRQDQTPSSSFVAVAVTPSGNINFMWRQGAATPGYKSVPGAAPKWLKLSRNGNMFTAYHSIDGSSWTAIGETTITMSNSTYVGMALTSQSSQLNRATFSNVAVSTTSSTPACTASGSILREYWANVRGGTVADIPFSISPTSVTQLSSFETPSGIGDNYGQRIRGYICAPATGSYTFYIAADDQAELWLSSSDSPASKQKIAYLTAHTSARQWTKYASQKSVAVNLEKGKKYYIEALHKEAVYGDNLAVGWTTPGSTSISVIPGSVLSPFVPSAARLAGEAELQASPLVVYPNPFSDKLTIATGEQEGKVTITLTDVVGKTYFVKEYVLSGQSEVELALTGLSLKAGMHLLKLQSENGKTQVIKLLKK</sequence>
<evidence type="ECO:0000313" key="3">
    <source>
        <dbReference type="EMBL" id="MDO1447666.1"/>
    </source>
</evidence>
<dbReference type="SUPFAM" id="SSF56988">
    <property type="entry name" value="Anthrax protective antigen"/>
    <property type="match status" value="1"/>
</dbReference>
<feature type="domain" description="PA14" evidence="2">
    <location>
        <begin position="342"/>
        <end position="495"/>
    </location>
</feature>
<keyword evidence="4" id="KW-1185">Reference proteome</keyword>
<dbReference type="PANTHER" id="PTHR46769:SF2">
    <property type="entry name" value="FIBROCYSTIN-L ISOFORM 2 PRECURSOR-RELATED"/>
    <property type="match status" value="1"/>
</dbReference>
<accession>A0ABT8R6D7</accession>
<dbReference type="InterPro" id="IPR026444">
    <property type="entry name" value="Secre_tail"/>
</dbReference>
<dbReference type="SMART" id="SM00758">
    <property type="entry name" value="PA14"/>
    <property type="match status" value="1"/>
</dbReference>
<dbReference type="InterPro" id="IPR052387">
    <property type="entry name" value="Fibrocystin"/>
</dbReference>
<dbReference type="Gene3D" id="2.60.120.200">
    <property type="match status" value="1"/>
</dbReference>
<dbReference type="Gene3D" id="2.60.120.1560">
    <property type="match status" value="1"/>
</dbReference>
<evidence type="ECO:0000259" key="2">
    <source>
        <dbReference type="PROSITE" id="PS51820"/>
    </source>
</evidence>
<dbReference type="InterPro" id="IPR037524">
    <property type="entry name" value="PA14/GLEYA"/>
</dbReference>